<keyword evidence="2 3" id="KW-0378">Hydrolase</keyword>
<feature type="binding site" evidence="2">
    <location>
        <position position="225"/>
    </location>
    <ligand>
        <name>Zn(2+)</name>
        <dbReference type="ChEBI" id="CHEBI:29105"/>
        <note>catalytic</note>
    </ligand>
</feature>
<evidence type="ECO:0000313" key="7">
    <source>
        <dbReference type="Proteomes" id="UP000271889"/>
    </source>
</evidence>
<keyword evidence="2 3" id="KW-0482">Metalloprotease</keyword>
<dbReference type="Pfam" id="PF01400">
    <property type="entry name" value="Astacin"/>
    <property type="match status" value="1"/>
</dbReference>
<keyword evidence="7" id="KW-1185">Reference proteome</keyword>
<protein>
    <recommendedName>
        <fullName evidence="3">Metalloendopeptidase</fullName>
        <ecNumber evidence="3">3.4.24.-</ecNumber>
    </recommendedName>
</protein>
<dbReference type="SMART" id="SM00235">
    <property type="entry name" value="ZnMc"/>
    <property type="match status" value="1"/>
</dbReference>
<comment type="caution">
    <text evidence="2">Lacks conserved residue(s) required for the propagation of feature annotation.</text>
</comment>
<keyword evidence="2 3" id="KW-0479">Metal-binding</keyword>
<proteinExistence type="predicted"/>
<dbReference type="InterPro" id="IPR024079">
    <property type="entry name" value="MetalloPept_cat_dom_sf"/>
</dbReference>
<dbReference type="EMBL" id="UYRV01010931">
    <property type="protein sequence ID" value="VDK57792.1"/>
    <property type="molecule type" value="Genomic_DNA"/>
</dbReference>
<dbReference type="SUPFAM" id="SSF55486">
    <property type="entry name" value="Metalloproteases ('zincins'), catalytic domain"/>
    <property type="match status" value="1"/>
</dbReference>
<organism evidence="6 7">
    <name type="scientific">Cylicostephanus goldi</name>
    <name type="common">Nematode worm</name>
    <dbReference type="NCBI Taxonomy" id="71465"/>
    <lineage>
        <taxon>Eukaryota</taxon>
        <taxon>Metazoa</taxon>
        <taxon>Ecdysozoa</taxon>
        <taxon>Nematoda</taxon>
        <taxon>Chromadorea</taxon>
        <taxon>Rhabditida</taxon>
        <taxon>Rhabditina</taxon>
        <taxon>Rhabditomorpha</taxon>
        <taxon>Strongyloidea</taxon>
        <taxon>Strongylidae</taxon>
        <taxon>Cylicostephanus</taxon>
    </lineage>
</organism>
<dbReference type="Gene3D" id="3.40.390.10">
    <property type="entry name" value="Collagenase (Catalytic Domain)"/>
    <property type="match status" value="1"/>
</dbReference>
<feature type="signal peptide" evidence="4">
    <location>
        <begin position="1"/>
        <end position="15"/>
    </location>
</feature>
<sequence>MRILYLLLLVACVNASLFDWEKLNKLRKTLSKLEAHLDVDRLLAIRNRLESHLKAPKLNPQQQALLDQRLKSIKPAKRAKTDSITEVNEESGLSEILYQGDIVLTEEQAEELIEEQRDERERRQAIIPKDYKWPNNRFYFSFYSNTSEATKAIARKGAKFWHDNTCIDMIENSNARARVAIYEGTGCSSNIGHLNRLQNLSLNNPGCTMYWKAAHELAHALGLHHVQARYDRDNYLKLNLKNIPVSFAIYSQTTKFKLFF</sequence>
<dbReference type="Proteomes" id="UP000271889">
    <property type="component" value="Unassembled WGS sequence"/>
</dbReference>
<dbReference type="GO" id="GO:0008270">
    <property type="term" value="F:zinc ion binding"/>
    <property type="evidence" value="ECO:0007669"/>
    <property type="project" value="UniProtKB-UniRule"/>
</dbReference>
<gene>
    <name evidence="6" type="ORF">CGOC_LOCUS4109</name>
</gene>
<feature type="chain" id="PRO_5018264887" description="Metalloendopeptidase" evidence="4">
    <location>
        <begin position="16"/>
        <end position="260"/>
    </location>
</feature>
<evidence type="ECO:0000256" key="2">
    <source>
        <dbReference type="PROSITE-ProRule" id="PRU01211"/>
    </source>
</evidence>
<evidence type="ECO:0000256" key="3">
    <source>
        <dbReference type="RuleBase" id="RU361183"/>
    </source>
</evidence>
<dbReference type="InterPro" id="IPR001506">
    <property type="entry name" value="Peptidase_M12A"/>
</dbReference>
<dbReference type="GO" id="GO:0006508">
    <property type="term" value="P:proteolysis"/>
    <property type="evidence" value="ECO:0007669"/>
    <property type="project" value="UniProtKB-KW"/>
</dbReference>
<feature type="binding site" evidence="2">
    <location>
        <position position="219"/>
    </location>
    <ligand>
        <name>Zn(2+)</name>
        <dbReference type="ChEBI" id="CHEBI:29105"/>
        <note>catalytic</note>
    </ligand>
</feature>
<name>A0A3P6R4B7_CYLGO</name>
<evidence type="ECO:0000256" key="1">
    <source>
        <dbReference type="ARBA" id="ARBA00023157"/>
    </source>
</evidence>
<dbReference type="OrthoDB" id="10441065at2759"/>
<keyword evidence="1" id="KW-1015">Disulfide bond</keyword>
<evidence type="ECO:0000256" key="4">
    <source>
        <dbReference type="SAM" id="SignalP"/>
    </source>
</evidence>
<evidence type="ECO:0000259" key="5">
    <source>
        <dbReference type="PROSITE" id="PS51864"/>
    </source>
</evidence>
<keyword evidence="2 3" id="KW-0645">Protease</keyword>
<reference evidence="6 7" key="1">
    <citation type="submission" date="2018-11" db="EMBL/GenBank/DDBJ databases">
        <authorList>
            <consortium name="Pathogen Informatics"/>
        </authorList>
    </citation>
    <scope>NUCLEOTIDE SEQUENCE [LARGE SCALE GENOMIC DNA]</scope>
</reference>
<feature type="domain" description="Peptidase M12A" evidence="5">
    <location>
        <begin position="124"/>
        <end position="260"/>
    </location>
</feature>
<comment type="cofactor">
    <cofactor evidence="2 3">
        <name>Zn(2+)</name>
        <dbReference type="ChEBI" id="CHEBI:29105"/>
    </cofactor>
    <text evidence="2 3">Binds 1 zinc ion per subunit.</text>
</comment>
<dbReference type="PANTHER" id="PTHR10127">
    <property type="entry name" value="DISCOIDIN, CUB, EGF, LAMININ , AND ZINC METALLOPROTEASE DOMAIN CONTAINING"/>
    <property type="match status" value="1"/>
</dbReference>
<dbReference type="PRINTS" id="PR00480">
    <property type="entry name" value="ASTACIN"/>
</dbReference>
<dbReference type="GO" id="GO:0004222">
    <property type="term" value="F:metalloendopeptidase activity"/>
    <property type="evidence" value="ECO:0007669"/>
    <property type="project" value="UniProtKB-UniRule"/>
</dbReference>
<dbReference type="InterPro" id="IPR006026">
    <property type="entry name" value="Peptidase_Metallo"/>
</dbReference>
<feature type="active site" evidence="2">
    <location>
        <position position="216"/>
    </location>
</feature>
<dbReference type="EC" id="3.4.24.-" evidence="3"/>
<dbReference type="AlphaFoldDB" id="A0A3P6R4B7"/>
<dbReference type="PANTHER" id="PTHR10127:SF831">
    <property type="entry name" value="ZINC METALLOPROTEINASE NAS-37"/>
    <property type="match status" value="1"/>
</dbReference>
<feature type="binding site" evidence="2">
    <location>
        <position position="215"/>
    </location>
    <ligand>
        <name>Zn(2+)</name>
        <dbReference type="ChEBI" id="CHEBI:29105"/>
        <note>catalytic</note>
    </ligand>
</feature>
<keyword evidence="4" id="KW-0732">Signal</keyword>
<evidence type="ECO:0000313" key="6">
    <source>
        <dbReference type="EMBL" id="VDK57792.1"/>
    </source>
</evidence>
<dbReference type="PROSITE" id="PS51864">
    <property type="entry name" value="ASTACIN"/>
    <property type="match status" value="1"/>
</dbReference>
<keyword evidence="2 3" id="KW-0862">Zinc</keyword>
<accession>A0A3P6R4B7</accession>